<gene>
    <name evidence="2" type="ORF">HNR45_001184</name>
</gene>
<dbReference type="NCBIfam" id="NF003997">
    <property type="entry name" value="PRK05473.1"/>
    <property type="match status" value="1"/>
</dbReference>
<protein>
    <submittedName>
        <fullName evidence="2">Uncharacterized protein (UPF0297 family)</fullName>
    </submittedName>
</protein>
<keyword evidence="3" id="KW-1185">Reference proteome</keyword>
<comment type="similarity">
    <text evidence="1">Belongs to the UPF0297 family.</text>
</comment>
<dbReference type="EMBL" id="JACHHI010000005">
    <property type="protein sequence ID" value="MBB6478123.1"/>
    <property type="molecule type" value="Genomic_DNA"/>
</dbReference>
<accession>A0A841R2W7</accession>
<dbReference type="RefSeq" id="WP_024047931.1">
    <property type="nucleotide sequence ID" value="NZ_CABWNB010000004.1"/>
</dbReference>
<dbReference type="PANTHER" id="PTHR40067">
    <property type="entry name" value="UPF0297 PROTEIN YRZL"/>
    <property type="match status" value="1"/>
</dbReference>
<evidence type="ECO:0000313" key="2">
    <source>
        <dbReference type="EMBL" id="MBB6478123.1"/>
    </source>
</evidence>
<dbReference type="Proteomes" id="UP000591941">
    <property type="component" value="Unassembled WGS sequence"/>
</dbReference>
<reference evidence="2 3" key="1">
    <citation type="submission" date="2020-08" db="EMBL/GenBank/DDBJ databases">
        <title>Genomic Encyclopedia of Type Strains, Phase IV (KMG-IV): sequencing the most valuable type-strain genomes for metagenomic binning, comparative biology and taxonomic classification.</title>
        <authorList>
            <person name="Goeker M."/>
        </authorList>
    </citation>
    <scope>NUCLEOTIDE SEQUENCE [LARGE SCALE GENOMIC DNA]</scope>
    <source>
        <strain evidence="2 3">DSM 21255</strain>
    </source>
</reference>
<dbReference type="AlphaFoldDB" id="A0A841R2W7"/>
<dbReference type="PANTHER" id="PTHR40067:SF1">
    <property type="entry name" value="UPF0297 PROTEIN YRZL"/>
    <property type="match status" value="1"/>
</dbReference>
<organism evidence="2 3">
    <name type="scientific">Negativicoccus succinicivorans</name>
    <dbReference type="NCBI Taxonomy" id="620903"/>
    <lineage>
        <taxon>Bacteria</taxon>
        <taxon>Bacillati</taxon>
        <taxon>Bacillota</taxon>
        <taxon>Negativicutes</taxon>
        <taxon>Veillonellales</taxon>
        <taxon>Veillonellaceae</taxon>
        <taxon>Negativicoccus</taxon>
    </lineage>
</organism>
<evidence type="ECO:0000313" key="3">
    <source>
        <dbReference type="Proteomes" id="UP000591941"/>
    </source>
</evidence>
<dbReference type="InterPro" id="IPR009309">
    <property type="entry name" value="IreB"/>
</dbReference>
<dbReference type="Pfam" id="PF06135">
    <property type="entry name" value="IreB"/>
    <property type="match status" value="1"/>
</dbReference>
<evidence type="ECO:0000256" key="1">
    <source>
        <dbReference type="ARBA" id="ARBA00010888"/>
    </source>
</evidence>
<sequence>MAVNDETKFYAPIKKGDSEVSLMLREVIAAMREKGHDPVVQLAGYLLSGDPTYITSHRNARNLIRGFERDRILEDLITLYVAQDRQ</sequence>
<name>A0A841R2W7_9FIRM</name>
<dbReference type="GeneID" id="93486446"/>
<dbReference type="OrthoDB" id="9796303at2"/>
<comment type="caution">
    <text evidence="2">The sequence shown here is derived from an EMBL/GenBank/DDBJ whole genome shotgun (WGS) entry which is preliminary data.</text>
</comment>
<proteinExistence type="inferred from homology"/>